<accession>A0A8U0A0V9</accession>
<evidence type="ECO:0000256" key="1">
    <source>
        <dbReference type="SAM" id="Phobius"/>
    </source>
</evidence>
<dbReference type="KEGG" id="haad:MW046_08880"/>
<sequence length="62" mass="6159">MIDRLGRIGIVGVIIIVAGLALTALVDPLIAGGIALVLVGTALVVRGVIGYALEAMGMSGML</sequence>
<proteinExistence type="predicted"/>
<evidence type="ECO:0000313" key="3">
    <source>
        <dbReference type="Proteomes" id="UP000831768"/>
    </source>
</evidence>
<protein>
    <submittedName>
        <fullName evidence="2">Uncharacterized protein</fullName>
    </submittedName>
</protein>
<dbReference type="AlphaFoldDB" id="A0A8U0A0V9"/>
<name>A0A8U0A0V9_9EURY</name>
<gene>
    <name evidence="2" type="ORF">MW046_08880</name>
</gene>
<dbReference type="EMBL" id="CP096019">
    <property type="protein sequence ID" value="UPM42078.1"/>
    <property type="molecule type" value="Genomic_DNA"/>
</dbReference>
<evidence type="ECO:0000313" key="2">
    <source>
        <dbReference type="EMBL" id="UPM42078.1"/>
    </source>
</evidence>
<keyword evidence="1" id="KW-1133">Transmembrane helix</keyword>
<dbReference type="Pfam" id="PF24282">
    <property type="entry name" value="DUF7470"/>
    <property type="match status" value="1"/>
</dbReference>
<keyword evidence="3" id="KW-1185">Reference proteome</keyword>
<feature type="transmembrane region" description="Helical" evidence="1">
    <location>
        <begin position="7"/>
        <end position="26"/>
    </location>
</feature>
<reference evidence="2" key="1">
    <citation type="submission" date="2022-04" db="EMBL/GenBank/DDBJ databases">
        <title>Halocatena sp. nov., isolated from a salt lake.</title>
        <authorList>
            <person name="Cui H.-L."/>
        </authorList>
    </citation>
    <scope>NUCLEOTIDE SEQUENCE</scope>
    <source>
        <strain evidence="2">AD-1</strain>
    </source>
</reference>
<keyword evidence="1" id="KW-0812">Transmembrane</keyword>
<dbReference type="RefSeq" id="WP_247992756.1">
    <property type="nucleotide sequence ID" value="NZ_CP096019.1"/>
</dbReference>
<dbReference type="GeneID" id="71928157"/>
<dbReference type="InterPro" id="IPR055893">
    <property type="entry name" value="DUF7470"/>
</dbReference>
<dbReference type="Proteomes" id="UP000831768">
    <property type="component" value="Chromosome"/>
</dbReference>
<keyword evidence="1" id="KW-0472">Membrane</keyword>
<organism evidence="2 3">
    <name type="scientific">Halocatena salina</name>
    <dbReference type="NCBI Taxonomy" id="2934340"/>
    <lineage>
        <taxon>Archaea</taxon>
        <taxon>Methanobacteriati</taxon>
        <taxon>Methanobacteriota</taxon>
        <taxon>Stenosarchaea group</taxon>
        <taxon>Halobacteria</taxon>
        <taxon>Halobacteriales</taxon>
        <taxon>Natronomonadaceae</taxon>
        <taxon>Halocatena</taxon>
    </lineage>
</organism>
<feature type="transmembrane region" description="Helical" evidence="1">
    <location>
        <begin position="32"/>
        <end position="53"/>
    </location>
</feature>